<gene>
    <name evidence="1" type="primary">OSJNBa0091P11.18</name>
</gene>
<reference evidence="2" key="1">
    <citation type="journal article" date="2005" name="Nature">
        <title>The map-based sequence of the rice genome.</title>
        <authorList>
            <consortium name="International rice genome sequencing project (IRGSP)"/>
            <person name="Matsumoto T."/>
            <person name="Wu J."/>
            <person name="Kanamori H."/>
            <person name="Katayose Y."/>
            <person name="Fujisawa M."/>
            <person name="Namiki N."/>
            <person name="Mizuno H."/>
            <person name="Yamamoto K."/>
            <person name="Antonio B.A."/>
            <person name="Baba T."/>
            <person name="Sakata K."/>
            <person name="Nagamura Y."/>
            <person name="Aoki H."/>
            <person name="Arikawa K."/>
            <person name="Arita K."/>
            <person name="Bito T."/>
            <person name="Chiden Y."/>
            <person name="Fujitsuka N."/>
            <person name="Fukunaka R."/>
            <person name="Hamada M."/>
            <person name="Harada C."/>
            <person name="Hayashi A."/>
            <person name="Hijishita S."/>
            <person name="Honda M."/>
            <person name="Hosokawa S."/>
            <person name="Ichikawa Y."/>
            <person name="Idonuma A."/>
            <person name="Iijima M."/>
            <person name="Ikeda M."/>
            <person name="Ikeno M."/>
            <person name="Ito K."/>
            <person name="Ito S."/>
            <person name="Ito T."/>
            <person name="Ito Y."/>
            <person name="Ito Y."/>
            <person name="Iwabuchi A."/>
            <person name="Kamiya K."/>
            <person name="Karasawa W."/>
            <person name="Kurita K."/>
            <person name="Katagiri S."/>
            <person name="Kikuta A."/>
            <person name="Kobayashi H."/>
            <person name="Kobayashi N."/>
            <person name="Machita K."/>
            <person name="Maehara T."/>
            <person name="Masukawa M."/>
            <person name="Mizubayashi T."/>
            <person name="Mukai Y."/>
            <person name="Nagasaki H."/>
            <person name="Nagata Y."/>
            <person name="Naito S."/>
            <person name="Nakashima M."/>
            <person name="Nakama Y."/>
            <person name="Nakamichi Y."/>
            <person name="Nakamura M."/>
            <person name="Meguro A."/>
            <person name="Negishi M."/>
            <person name="Ohta I."/>
            <person name="Ohta T."/>
            <person name="Okamoto M."/>
            <person name="Ono N."/>
            <person name="Saji S."/>
            <person name="Sakaguchi M."/>
            <person name="Sakai K."/>
            <person name="Shibata M."/>
            <person name="Shimokawa T."/>
            <person name="Song J."/>
            <person name="Takazaki Y."/>
            <person name="Terasawa K."/>
            <person name="Tsugane M."/>
            <person name="Tsuji K."/>
            <person name="Ueda S."/>
            <person name="Waki K."/>
            <person name="Yamagata H."/>
            <person name="Yamamoto M."/>
            <person name="Yamamoto S."/>
            <person name="Yamane H."/>
            <person name="Yoshiki S."/>
            <person name="Yoshihara R."/>
            <person name="Yukawa K."/>
            <person name="Zhong H."/>
            <person name="Yano M."/>
            <person name="Yuan Q."/>
            <person name="Ouyang S."/>
            <person name="Liu J."/>
            <person name="Jones K.M."/>
            <person name="Gansberger K."/>
            <person name="Moffat K."/>
            <person name="Hill J."/>
            <person name="Bera J."/>
            <person name="Fadrosh D."/>
            <person name="Jin S."/>
            <person name="Johri S."/>
            <person name="Kim M."/>
            <person name="Overton L."/>
            <person name="Reardon M."/>
            <person name="Tsitrin T."/>
            <person name="Vuong H."/>
            <person name="Weaver B."/>
            <person name="Ciecko A."/>
            <person name="Tallon L."/>
            <person name="Jackson J."/>
            <person name="Pai G."/>
            <person name="Aken S.V."/>
            <person name="Utterback T."/>
            <person name="Reidmuller S."/>
            <person name="Feldblyum T."/>
            <person name="Hsiao J."/>
            <person name="Zismann V."/>
            <person name="Iobst S."/>
            <person name="de Vazeille A.R."/>
            <person name="Buell C.R."/>
            <person name="Ying K."/>
            <person name="Li Y."/>
            <person name="Lu T."/>
            <person name="Huang Y."/>
            <person name="Zhao Q."/>
            <person name="Feng Q."/>
            <person name="Zhang L."/>
            <person name="Zhu J."/>
            <person name="Weng Q."/>
            <person name="Mu J."/>
            <person name="Lu Y."/>
            <person name="Fan D."/>
            <person name="Liu Y."/>
            <person name="Guan J."/>
            <person name="Zhang Y."/>
            <person name="Yu S."/>
            <person name="Liu X."/>
            <person name="Zhang Y."/>
            <person name="Hong G."/>
            <person name="Han B."/>
            <person name="Choisne N."/>
            <person name="Demange N."/>
            <person name="Orjeda G."/>
            <person name="Samain S."/>
            <person name="Cattolico L."/>
            <person name="Pelletier E."/>
            <person name="Couloux A."/>
            <person name="Segurens B."/>
            <person name="Wincker P."/>
            <person name="D'Hont A."/>
            <person name="Scarpelli C."/>
            <person name="Weissenbach J."/>
            <person name="Salanoubat M."/>
            <person name="Quetier F."/>
            <person name="Yu Y."/>
            <person name="Kim H.R."/>
            <person name="Rambo T."/>
            <person name="Currie J."/>
            <person name="Collura K."/>
            <person name="Luo M."/>
            <person name="Yang T."/>
            <person name="Ammiraju J.S.S."/>
            <person name="Engler F."/>
            <person name="Soderlund C."/>
            <person name="Wing R.A."/>
            <person name="Palmer L.E."/>
            <person name="de la Bastide M."/>
            <person name="Spiegel L."/>
            <person name="Nascimento L."/>
            <person name="Zutavern T."/>
            <person name="O'Shaughnessy A."/>
            <person name="Dike S."/>
            <person name="Dedhia N."/>
            <person name="Preston R."/>
            <person name="Balija V."/>
            <person name="McCombie W.R."/>
            <person name="Chow T."/>
            <person name="Chen H."/>
            <person name="Chung M."/>
            <person name="Chen C."/>
            <person name="Shaw J."/>
            <person name="Wu H."/>
            <person name="Hsiao K."/>
            <person name="Chao Y."/>
            <person name="Chu M."/>
            <person name="Cheng C."/>
            <person name="Hour A."/>
            <person name="Lee P."/>
            <person name="Lin S."/>
            <person name="Lin Y."/>
            <person name="Liou J."/>
            <person name="Liu S."/>
            <person name="Hsing Y."/>
            <person name="Raghuvanshi S."/>
            <person name="Mohanty A."/>
            <person name="Bharti A.K."/>
            <person name="Gaur A."/>
            <person name="Gupta V."/>
            <person name="Kumar D."/>
            <person name="Ravi V."/>
            <person name="Vij S."/>
            <person name="Kapur A."/>
            <person name="Khurana P."/>
            <person name="Khurana P."/>
            <person name="Khurana J.P."/>
            <person name="Tyagi A.K."/>
            <person name="Gaikwad K."/>
            <person name="Singh A."/>
            <person name="Dalal V."/>
            <person name="Srivastava S."/>
            <person name="Dixit A."/>
            <person name="Pal A.K."/>
            <person name="Ghazi I.A."/>
            <person name="Yadav M."/>
            <person name="Pandit A."/>
            <person name="Bhargava A."/>
            <person name="Sureshbabu K."/>
            <person name="Batra K."/>
            <person name="Sharma T.R."/>
            <person name="Mohapatra T."/>
            <person name="Singh N.K."/>
            <person name="Messing J."/>
            <person name="Nelson A.B."/>
            <person name="Fuks G."/>
            <person name="Kavchok S."/>
            <person name="Keizer G."/>
            <person name="Linton E."/>
            <person name="Llaca V."/>
            <person name="Song R."/>
            <person name="Tanyolac B."/>
            <person name="Young S."/>
            <person name="Ho-Il K."/>
            <person name="Hahn J.H."/>
            <person name="Sangsakoo G."/>
            <person name="Vanavichit A."/>
            <person name="de Mattos Luiz.A.T."/>
            <person name="Zimmer P.D."/>
            <person name="Malone G."/>
            <person name="Dellagostin O."/>
            <person name="de Oliveira A.C."/>
            <person name="Bevan M."/>
            <person name="Bancroft I."/>
            <person name="Minx P."/>
            <person name="Cordum H."/>
            <person name="Wilson R."/>
            <person name="Cheng Z."/>
            <person name="Jin W."/>
            <person name="Jiang J."/>
            <person name="Leong S.A."/>
            <person name="Iwama H."/>
            <person name="Gojobori T."/>
            <person name="Itoh T."/>
            <person name="Niimura Y."/>
            <person name="Fujii Y."/>
            <person name="Habara T."/>
            <person name="Sakai H."/>
            <person name="Sato Y."/>
            <person name="Wilson G."/>
            <person name="Kumar K."/>
            <person name="McCouch S."/>
            <person name="Juretic N."/>
            <person name="Hoen D."/>
            <person name="Wright S."/>
            <person name="Bruskiewich R."/>
            <person name="Bureau T."/>
            <person name="Miyao A."/>
            <person name="Hirochika H."/>
            <person name="Nishikawa T."/>
            <person name="Kadowaki K."/>
            <person name="Sugiura M."/>
            <person name="Burr B."/>
            <person name="Sasaki T."/>
        </authorList>
    </citation>
    <scope>NUCLEOTIDE SEQUENCE [LARGE SCALE GENOMIC DNA]</scope>
    <source>
        <strain evidence="2">cv. Nipponbare</strain>
    </source>
</reference>
<dbReference type="Proteomes" id="UP000000763">
    <property type="component" value="Chromosome 3"/>
</dbReference>
<name>Q10R57_ORYSJ</name>
<dbReference type="AlphaFoldDB" id="Q10R57"/>
<proteinExistence type="predicted"/>
<evidence type="ECO:0000313" key="2">
    <source>
        <dbReference type="Proteomes" id="UP000000763"/>
    </source>
</evidence>
<dbReference type="EMBL" id="AC073556">
    <property type="protein sequence ID" value="AAL84310.1"/>
    <property type="molecule type" value="Genomic_DNA"/>
</dbReference>
<accession>Q10R57</accession>
<evidence type="ECO:0000313" key="1">
    <source>
        <dbReference type="EMBL" id="AAL84310.1"/>
    </source>
</evidence>
<protein>
    <submittedName>
        <fullName evidence="1">Uncharacterized protein</fullName>
    </submittedName>
</protein>
<reference evidence="2" key="2">
    <citation type="journal article" date="2008" name="Nucleic Acids Res.">
        <title>The rice annotation project database (RAP-DB): 2008 update.</title>
        <authorList>
            <consortium name="The rice annotation project (RAP)"/>
        </authorList>
    </citation>
    <scope>GENOME REANNOTATION</scope>
    <source>
        <strain evidence="2">cv. Nipponbare</strain>
    </source>
</reference>
<sequence>MGGLGVLDLDKFARALRLRWLWFEWECPDKPWVGTTPHYDELDEQIFVAATKVTIGNGQKAKFWTSNWIGHQPLKYLAPALFNHSKGKQRLVQDALTNDKWIEDIRHELSMPLIREFFAVFRLIWDNETNLEEGVEDTITWRWTNTGYGHPTACNSDNGPITTFANSATGTWKRRNIYSRIVHSREKFGTK</sequence>
<organism evidence="1 2">
    <name type="scientific">Oryza sativa subsp. japonica</name>
    <name type="common">Rice</name>
    <dbReference type="NCBI Taxonomy" id="39947"/>
    <lineage>
        <taxon>Eukaryota</taxon>
        <taxon>Viridiplantae</taxon>
        <taxon>Streptophyta</taxon>
        <taxon>Embryophyta</taxon>
        <taxon>Tracheophyta</taxon>
        <taxon>Spermatophyta</taxon>
        <taxon>Magnoliopsida</taxon>
        <taxon>Liliopsida</taxon>
        <taxon>Poales</taxon>
        <taxon>Poaceae</taxon>
        <taxon>BOP clade</taxon>
        <taxon>Oryzoideae</taxon>
        <taxon>Oryzeae</taxon>
        <taxon>Oryzinae</taxon>
        <taxon>Oryza</taxon>
        <taxon>Oryza sativa</taxon>
    </lineage>
</organism>